<dbReference type="HAMAP" id="MF_01103">
    <property type="entry name" value="UPF0291"/>
    <property type="match status" value="1"/>
</dbReference>
<proteinExistence type="inferred from homology"/>
<gene>
    <name evidence="3" type="ORF">SPTER_24600</name>
</gene>
<dbReference type="AlphaFoldDB" id="A0A517DUS1"/>
<organism evidence="3 4">
    <name type="scientific">Sporomusa termitida</name>
    <dbReference type="NCBI Taxonomy" id="2377"/>
    <lineage>
        <taxon>Bacteria</taxon>
        <taxon>Bacillati</taxon>
        <taxon>Bacillota</taxon>
        <taxon>Negativicutes</taxon>
        <taxon>Selenomonadales</taxon>
        <taxon>Sporomusaceae</taxon>
        <taxon>Sporomusa</taxon>
    </lineage>
</organism>
<dbReference type="SUPFAM" id="SSF158221">
    <property type="entry name" value="YnzC-like"/>
    <property type="match status" value="1"/>
</dbReference>
<reference evidence="3 4" key="1">
    <citation type="submission" date="2019-02" db="EMBL/GenBank/DDBJ databases">
        <title>Closed genome of Sporomusa termitida DSM 4440.</title>
        <authorList>
            <person name="Poehlein A."/>
            <person name="Daniel R."/>
        </authorList>
    </citation>
    <scope>NUCLEOTIDE SEQUENCE [LARGE SCALE GENOMIC DNA]</scope>
    <source>
        <strain evidence="3 4">DSM 4440</strain>
    </source>
</reference>
<protein>
    <recommendedName>
        <fullName evidence="2">UPF0291 protein SPTER_24600</fullName>
    </recommendedName>
</protein>
<dbReference type="PANTHER" id="PTHR37300">
    <property type="entry name" value="UPF0291 PROTEIN CBO2609/CLC_2481"/>
    <property type="match status" value="1"/>
</dbReference>
<evidence type="ECO:0000256" key="2">
    <source>
        <dbReference type="HAMAP-Rule" id="MF_01103"/>
    </source>
</evidence>
<dbReference type="Gene3D" id="1.10.287.540">
    <property type="entry name" value="Helix hairpin bin"/>
    <property type="match status" value="1"/>
</dbReference>
<dbReference type="InterPro" id="IPR009242">
    <property type="entry name" value="DUF896"/>
</dbReference>
<dbReference type="Proteomes" id="UP000320776">
    <property type="component" value="Chromosome"/>
</dbReference>
<evidence type="ECO:0000256" key="1">
    <source>
        <dbReference type="ARBA" id="ARBA00022490"/>
    </source>
</evidence>
<dbReference type="Pfam" id="PF05979">
    <property type="entry name" value="DUF896"/>
    <property type="match status" value="1"/>
</dbReference>
<dbReference type="KEGG" id="sted:SPTER_24600"/>
<dbReference type="GO" id="GO:0005737">
    <property type="term" value="C:cytoplasm"/>
    <property type="evidence" value="ECO:0007669"/>
    <property type="project" value="UniProtKB-SubCell"/>
</dbReference>
<dbReference type="PANTHER" id="PTHR37300:SF1">
    <property type="entry name" value="UPF0291 PROTEIN YNZC"/>
    <property type="match status" value="1"/>
</dbReference>
<dbReference type="EMBL" id="CP036259">
    <property type="protein sequence ID" value="QDR81104.1"/>
    <property type="molecule type" value="Genomic_DNA"/>
</dbReference>
<dbReference type="RefSeq" id="WP_144350641.1">
    <property type="nucleotide sequence ID" value="NZ_CP036259.1"/>
</dbReference>
<name>A0A517DUS1_9FIRM</name>
<comment type="subcellular location">
    <subcellularLocation>
        <location evidence="2">Cytoplasm</location>
    </subcellularLocation>
</comment>
<keyword evidence="4" id="KW-1185">Reference proteome</keyword>
<keyword evidence="1 2" id="KW-0963">Cytoplasm</keyword>
<evidence type="ECO:0000313" key="4">
    <source>
        <dbReference type="Proteomes" id="UP000320776"/>
    </source>
</evidence>
<evidence type="ECO:0000313" key="3">
    <source>
        <dbReference type="EMBL" id="QDR81104.1"/>
    </source>
</evidence>
<sequence>MITPAVIARINELAKKSRAPGLTDSERAEQAELRRRYIDHIKVQVKTQLDSVKVADHDDHCQCGCHN</sequence>
<comment type="similarity">
    <text evidence="2">Belongs to the UPF0291 family.</text>
</comment>
<dbReference type="OrthoDB" id="390105at2"/>
<accession>A0A517DUS1</accession>